<dbReference type="InterPro" id="IPR018712">
    <property type="entry name" value="Tle1-like_cat"/>
</dbReference>
<evidence type="ECO:0000259" key="5">
    <source>
        <dbReference type="Pfam" id="PF09994"/>
    </source>
</evidence>
<dbReference type="OrthoDB" id="7875889at2759"/>
<dbReference type="PROSITE" id="PS50294">
    <property type="entry name" value="WD_REPEATS_REGION"/>
    <property type="match status" value="7"/>
</dbReference>
<dbReference type="Proteomes" id="UP000290288">
    <property type="component" value="Unassembled WGS sequence"/>
</dbReference>
<name>A0A4Q2DA65_9AGAR</name>
<dbReference type="EMBL" id="SDEE01000429">
    <property type="protein sequence ID" value="RXW16523.1"/>
    <property type="molecule type" value="Genomic_DNA"/>
</dbReference>
<dbReference type="PRINTS" id="PR00320">
    <property type="entry name" value="GPROTEINBRPT"/>
</dbReference>
<feature type="repeat" description="WD" evidence="3">
    <location>
        <begin position="744"/>
        <end position="785"/>
    </location>
</feature>
<accession>A0A4Q2DA65</accession>
<feature type="repeat" description="WD" evidence="3">
    <location>
        <begin position="787"/>
        <end position="828"/>
    </location>
</feature>
<dbReference type="Gene3D" id="2.130.10.10">
    <property type="entry name" value="YVTN repeat-like/Quinoprotein amine dehydrogenase"/>
    <property type="match status" value="4"/>
</dbReference>
<feature type="repeat" description="WD" evidence="3">
    <location>
        <begin position="615"/>
        <end position="656"/>
    </location>
</feature>
<sequence>MEKKRKMSVVGELLDHSAKGSNDRHRGAPLKEPLENDAKPCYCHCPQHPSPKPEVKTMPCGHTMGGRNLIVCIDGTANQFGEKNTNVIEIYNLVMKEFEDNQFTWYNSGIGTYARPHWRSAKYMKQIFFHKVDLAIAWHFDKTILGAYRWLSDNYQKGDCIFLFGFSRGAFQVRTLSGMIHKVGLIHKGNEMQIPFAYELYADPTSDEKVAPPVGSTSNPEPISMAERFKKAFSHEGVKVHFVGAWYNAGMDRSRPPSRWMVSEAEALGLRLRPFERELLPNEQIEFRESLKGPWHLFELLPFRRLTFARSPGAKSNTFLPHLWASRKIHAGQKIHSSLILADTPYIPKARPPPPRANEPTNEDNAREYDGGDDADSDLSPEFSENHAGSGSAESGVERGSDQGGSLRRLLHQVYPARTTRAPGIRDTAFWDQLRKDGLANSEGWLEIDLVEYARLLLKRLVDSREVDGAQRALEEIVTKYPKGGAQAVYDGTIETIQLWKKKPPELGAQDRVLRAAIEILQGNLESLKLRMWGEIWNALADIRRSGTGDHQDVAKRFLDCFSVDANCFFKLRDHKNWVLTVAVSPDSKRIVSGSSDNTIRIWDLATGAQVGEPLRGHTGWVWSIAISRDGSRIVSGSMDETIRIWDAATGAQAGEPLRGHEHFVISVAISPDGKRVVSGSADNTIRIWDLETGAQVGEPLRGHTDSVYSVAISPDGKHIVSGSEDSTIRVWDAETGAQEGEPLRGHTDTVHSVAILPDGKRIVSGSHDETIRVWDAETGAQVGEPLRGHTGDVNCVAISPDVKHLVSGSDDRTIRIWDLHTRAQVGEPLRGHTEWVTSVAISPDGKRIVSGGWDKIIRIWSAEGMLV</sequence>
<keyword evidence="2" id="KW-0677">Repeat</keyword>
<dbReference type="PANTHER" id="PTHR44129">
    <property type="entry name" value="WD REPEAT-CONTAINING PROTEIN POP1"/>
    <property type="match status" value="1"/>
</dbReference>
<dbReference type="PROSITE" id="PS50082">
    <property type="entry name" value="WD_REPEATS_2"/>
    <property type="match status" value="7"/>
</dbReference>
<reference evidence="6 7" key="1">
    <citation type="submission" date="2019-01" db="EMBL/GenBank/DDBJ databases">
        <title>Draft genome sequence of Psathyrella aberdarensis IHI B618.</title>
        <authorList>
            <person name="Buettner E."/>
            <person name="Kellner H."/>
        </authorList>
    </citation>
    <scope>NUCLEOTIDE SEQUENCE [LARGE SCALE GENOMIC DNA]</scope>
    <source>
        <strain evidence="6 7">IHI B618</strain>
    </source>
</reference>
<evidence type="ECO:0000313" key="6">
    <source>
        <dbReference type="EMBL" id="RXW16523.1"/>
    </source>
</evidence>
<dbReference type="InterPro" id="IPR020472">
    <property type="entry name" value="WD40_PAC1"/>
</dbReference>
<dbReference type="CDD" id="cd00200">
    <property type="entry name" value="WD40"/>
    <property type="match status" value="1"/>
</dbReference>
<dbReference type="InterPro" id="IPR019775">
    <property type="entry name" value="WD40_repeat_CS"/>
</dbReference>
<protein>
    <recommendedName>
        <fullName evidence="5">T6SS Phospholipase effector Tle1-like catalytic domain-containing protein</fullName>
    </recommendedName>
</protein>
<dbReference type="InterPro" id="IPR050349">
    <property type="entry name" value="WD_LIS1/nudF_dynein_reg"/>
</dbReference>
<dbReference type="Pfam" id="PF00400">
    <property type="entry name" value="WD40"/>
    <property type="match status" value="7"/>
</dbReference>
<dbReference type="AlphaFoldDB" id="A0A4Q2DA65"/>
<evidence type="ECO:0000256" key="1">
    <source>
        <dbReference type="ARBA" id="ARBA00022574"/>
    </source>
</evidence>
<organism evidence="6 7">
    <name type="scientific">Candolleomyces aberdarensis</name>
    <dbReference type="NCBI Taxonomy" id="2316362"/>
    <lineage>
        <taxon>Eukaryota</taxon>
        <taxon>Fungi</taxon>
        <taxon>Dikarya</taxon>
        <taxon>Basidiomycota</taxon>
        <taxon>Agaricomycotina</taxon>
        <taxon>Agaricomycetes</taxon>
        <taxon>Agaricomycetidae</taxon>
        <taxon>Agaricales</taxon>
        <taxon>Agaricineae</taxon>
        <taxon>Psathyrellaceae</taxon>
        <taxon>Candolleomyces</taxon>
    </lineage>
</organism>
<feature type="region of interest" description="Disordered" evidence="4">
    <location>
        <begin position="345"/>
        <end position="404"/>
    </location>
</feature>
<dbReference type="STRING" id="2316362.A0A4Q2DA65"/>
<keyword evidence="7" id="KW-1185">Reference proteome</keyword>
<feature type="domain" description="T6SS Phospholipase effector Tle1-like catalytic" evidence="5">
    <location>
        <begin position="67"/>
        <end position="246"/>
    </location>
</feature>
<dbReference type="PROSITE" id="PS00678">
    <property type="entry name" value="WD_REPEATS_1"/>
    <property type="match status" value="6"/>
</dbReference>
<feature type="repeat" description="WD" evidence="3">
    <location>
        <begin position="572"/>
        <end position="613"/>
    </location>
</feature>
<feature type="repeat" description="WD" evidence="3">
    <location>
        <begin position="701"/>
        <end position="742"/>
    </location>
</feature>
<evidence type="ECO:0000256" key="2">
    <source>
        <dbReference type="ARBA" id="ARBA00022737"/>
    </source>
</evidence>
<feature type="repeat" description="WD" evidence="3">
    <location>
        <begin position="830"/>
        <end position="868"/>
    </location>
</feature>
<evidence type="ECO:0000313" key="7">
    <source>
        <dbReference type="Proteomes" id="UP000290288"/>
    </source>
</evidence>
<dbReference type="InterPro" id="IPR036322">
    <property type="entry name" value="WD40_repeat_dom_sf"/>
</dbReference>
<feature type="repeat" description="WD" evidence="3">
    <location>
        <begin position="658"/>
        <end position="699"/>
    </location>
</feature>
<evidence type="ECO:0000256" key="3">
    <source>
        <dbReference type="PROSITE-ProRule" id="PRU00221"/>
    </source>
</evidence>
<feature type="compositionally biased region" description="Basic and acidic residues" evidence="4">
    <location>
        <begin position="13"/>
        <end position="26"/>
    </location>
</feature>
<dbReference type="SUPFAM" id="SSF50978">
    <property type="entry name" value="WD40 repeat-like"/>
    <property type="match status" value="1"/>
</dbReference>
<proteinExistence type="predicted"/>
<keyword evidence="1 3" id="KW-0853">WD repeat</keyword>
<dbReference type="InterPro" id="IPR001680">
    <property type="entry name" value="WD40_rpt"/>
</dbReference>
<dbReference type="SMART" id="SM00320">
    <property type="entry name" value="WD40"/>
    <property type="match status" value="7"/>
</dbReference>
<feature type="region of interest" description="Disordered" evidence="4">
    <location>
        <begin position="1"/>
        <end position="31"/>
    </location>
</feature>
<evidence type="ECO:0000256" key="4">
    <source>
        <dbReference type="SAM" id="MobiDB-lite"/>
    </source>
</evidence>
<dbReference type="InterPro" id="IPR015943">
    <property type="entry name" value="WD40/YVTN_repeat-like_dom_sf"/>
</dbReference>
<gene>
    <name evidence="6" type="ORF">EST38_g9336</name>
</gene>
<dbReference type="Pfam" id="PF09994">
    <property type="entry name" value="T6SS_Tle1-like_cat"/>
    <property type="match status" value="1"/>
</dbReference>
<comment type="caution">
    <text evidence="6">The sequence shown here is derived from an EMBL/GenBank/DDBJ whole genome shotgun (WGS) entry which is preliminary data.</text>
</comment>